<dbReference type="GO" id="GO:0031267">
    <property type="term" value="F:small GTPase binding"/>
    <property type="evidence" value="ECO:0007669"/>
    <property type="project" value="TreeGrafter"/>
</dbReference>
<dbReference type="Gene3D" id="3.40.1000.10">
    <property type="entry name" value="Mog1/PsbP, alpha/beta/alpha sandwich"/>
    <property type="match status" value="1"/>
</dbReference>
<dbReference type="STRING" id="1806994.A0A507C8V5"/>
<comment type="caution">
    <text evidence="4">The sequence shown here is derived from an EMBL/GenBank/DDBJ whole genome shotgun (WGS) entry which is preliminary data.</text>
</comment>
<dbReference type="PANTHER" id="PTHR15837">
    <property type="entry name" value="RAN GUANINE NUCLEOTIDE RELEASE FACTOR"/>
    <property type="match status" value="1"/>
</dbReference>
<evidence type="ECO:0008006" key="6">
    <source>
        <dbReference type="Google" id="ProtNLM"/>
    </source>
</evidence>
<dbReference type="GO" id="GO:0005634">
    <property type="term" value="C:nucleus"/>
    <property type="evidence" value="ECO:0007669"/>
    <property type="project" value="TreeGrafter"/>
</dbReference>
<dbReference type="GeneID" id="42001619"/>
<dbReference type="GO" id="GO:0005085">
    <property type="term" value="F:guanyl-nucleotide exchange factor activity"/>
    <property type="evidence" value="ECO:0007669"/>
    <property type="project" value="TreeGrafter"/>
</dbReference>
<evidence type="ECO:0000256" key="1">
    <source>
        <dbReference type="ARBA" id="ARBA00010307"/>
    </source>
</evidence>
<sequence>MVVANEAHQELFGGAIRVWIPQGFDDVSEIRQVPDNQTVYASPATDESISIEILESPADHISEIPAQFHFQQLADDNDAIESALGSIENLRAGIDLPNLRTGESVSIAIGTQKIAKFNETVPNTVNIYVAVIRLARENTDILISYNHPIEIDARSSSTTIERATTVPAQVALTNFQAVVKSFTIVDYGLFA</sequence>
<keyword evidence="5" id="KW-1185">Reference proteome</keyword>
<accession>A0A507C8V5</accession>
<reference evidence="4 5" key="1">
    <citation type="journal article" date="2019" name="Sci. Rep.">
        <title>Comparative genomics of chytrid fungi reveal insights into the obligate biotrophic and pathogenic lifestyle of Synchytrium endobioticum.</title>
        <authorList>
            <person name="van de Vossenberg B.T.L.H."/>
            <person name="Warris S."/>
            <person name="Nguyen H.D.T."/>
            <person name="van Gent-Pelzer M.P.E."/>
            <person name="Joly D.L."/>
            <person name="van de Geest H.C."/>
            <person name="Bonants P.J.M."/>
            <person name="Smith D.S."/>
            <person name="Levesque C.A."/>
            <person name="van der Lee T.A.J."/>
        </authorList>
    </citation>
    <scope>NUCLEOTIDE SEQUENCE [LARGE SCALE GENOMIC DNA]</scope>
    <source>
        <strain evidence="4 5">JEL517</strain>
    </source>
</reference>
<dbReference type="Pfam" id="PF04603">
    <property type="entry name" value="Mog1"/>
    <property type="match status" value="1"/>
</dbReference>
<keyword evidence="3" id="KW-0653">Protein transport</keyword>
<dbReference type="RefSeq" id="XP_031027735.1">
    <property type="nucleotide sequence ID" value="XM_031166322.1"/>
</dbReference>
<evidence type="ECO:0000256" key="3">
    <source>
        <dbReference type="ARBA" id="ARBA00022927"/>
    </source>
</evidence>
<dbReference type="EMBL" id="QEAO01000001">
    <property type="protein sequence ID" value="TPX38020.1"/>
    <property type="molecule type" value="Genomic_DNA"/>
</dbReference>
<dbReference type="OrthoDB" id="10255285at2759"/>
<proteinExistence type="inferred from homology"/>
<evidence type="ECO:0000313" key="5">
    <source>
        <dbReference type="Proteomes" id="UP000319731"/>
    </source>
</evidence>
<evidence type="ECO:0000256" key="2">
    <source>
        <dbReference type="ARBA" id="ARBA00022448"/>
    </source>
</evidence>
<dbReference type="Proteomes" id="UP000319731">
    <property type="component" value="Unassembled WGS sequence"/>
</dbReference>
<evidence type="ECO:0000313" key="4">
    <source>
        <dbReference type="EMBL" id="TPX38020.1"/>
    </source>
</evidence>
<dbReference type="AlphaFoldDB" id="A0A507C8V5"/>
<comment type="similarity">
    <text evidence="1">Belongs to the MOG1 family.</text>
</comment>
<dbReference type="GO" id="GO:0006606">
    <property type="term" value="P:protein import into nucleus"/>
    <property type="evidence" value="ECO:0007669"/>
    <property type="project" value="TreeGrafter"/>
</dbReference>
<gene>
    <name evidence="4" type="ORF">SmJEL517_g00393</name>
</gene>
<dbReference type="PANTHER" id="PTHR15837:SF0">
    <property type="entry name" value="RAN GUANINE NUCLEOTIDE RELEASE FACTOR"/>
    <property type="match status" value="1"/>
</dbReference>
<name>A0A507C8V5_9FUNG</name>
<protein>
    <recommendedName>
        <fullName evidence="6">Ran guanine nucleotide release factor</fullName>
    </recommendedName>
</protein>
<keyword evidence="2" id="KW-0813">Transport</keyword>
<organism evidence="4 5">
    <name type="scientific">Synchytrium microbalum</name>
    <dbReference type="NCBI Taxonomy" id="1806994"/>
    <lineage>
        <taxon>Eukaryota</taxon>
        <taxon>Fungi</taxon>
        <taxon>Fungi incertae sedis</taxon>
        <taxon>Chytridiomycota</taxon>
        <taxon>Chytridiomycota incertae sedis</taxon>
        <taxon>Chytridiomycetes</taxon>
        <taxon>Synchytriales</taxon>
        <taxon>Synchytriaceae</taxon>
        <taxon>Synchytrium</taxon>
    </lineage>
</organism>
<dbReference type="InterPro" id="IPR007681">
    <property type="entry name" value="Mog1"/>
</dbReference>
<dbReference type="SUPFAM" id="SSF55724">
    <property type="entry name" value="Mog1p/PsbP-like"/>
    <property type="match status" value="1"/>
</dbReference>
<dbReference type="InterPro" id="IPR016123">
    <property type="entry name" value="Mog1/PsbP_a/b/a-sand"/>
</dbReference>